<dbReference type="InterPro" id="IPR000709">
    <property type="entry name" value="Leu_Ile_Val-bd"/>
</dbReference>
<dbReference type="PRINTS" id="PR00337">
    <property type="entry name" value="LEUILEVALBP"/>
</dbReference>
<sequence length="411" mass="44526">MLNRRHILLGSAATVGALSVPAVLRAQSGPIRIGLITTLSGPGQVYGQYIKDGAELSVARINSEGGVNGQQIELVVRDDKNSPDSALAAYRELTGSGIKLIAQGTFTANVLATLPLLKDDGVTSLVVGSSALSVTHENFTPNMFRLGYSAPMCFGGYGHLMAERFPEINKWALVRSDVQALADITNYFASGLVKKAEADGRKLELQEPILVPYNGADFRNQISQVSNSGADGLFNCLQGADAISYYKQARSFQLDKRFKLLCDSANELTVAKALGKNMLESTWSWTAWYPQAMKDNPSSDALHKAYTELRNDPYPNWYVGVSHDCIATIAEGIKATQSIEAADLIPAIENLSFQGATGNVTFRKEDHAFAGDLTYIRFGRSDTTETGWEVFETVHMAGAEFLEPATPGQKL</sequence>
<organism evidence="6 7">
    <name type="scientific">Nitratireductor aestuarii</name>
    <dbReference type="NCBI Taxonomy" id="1735103"/>
    <lineage>
        <taxon>Bacteria</taxon>
        <taxon>Pseudomonadati</taxon>
        <taxon>Pseudomonadota</taxon>
        <taxon>Alphaproteobacteria</taxon>
        <taxon>Hyphomicrobiales</taxon>
        <taxon>Phyllobacteriaceae</taxon>
        <taxon>Nitratireductor</taxon>
    </lineage>
</organism>
<accession>A0A916W800</accession>
<dbReference type="AlphaFoldDB" id="A0A916W800"/>
<reference evidence="6" key="2">
    <citation type="submission" date="2020-09" db="EMBL/GenBank/DDBJ databases">
        <authorList>
            <person name="Sun Q."/>
            <person name="Zhou Y."/>
        </authorList>
    </citation>
    <scope>NUCLEOTIDE SEQUENCE</scope>
    <source>
        <strain evidence="6">CGMCC 1.15320</strain>
    </source>
</reference>
<dbReference type="EMBL" id="BMIF01000010">
    <property type="protein sequence ID" value="GGA75348.1"/>
    <property type="molecule type" value="Genomic_DNA"/>
</dbReference>
<gene>
    <name evidence="6" type="ORF">GCM10011385_31720</name>
</gene>
<protein>
    <submittedName>
        <fullName evidence="6">Amino acid ABC substrate-binding protein</fullName>
    </submittedName>
</protein>
<evidence type="ECO:0000313" key="6">
    <source>
        <dbReference type="EMBL" id="GGA75348.1"/>
    </source>
</evidence>
<comment type="caution">
    <text evidence="6">The sequence shown here is derived from an EMBL/GenBank/DDBJ whole genome shotgun (WGS) entry which is preliminary data.</text>
</comment>
<reference evidence="6" key="1">
    <citation type="journal article" date="2014" name="Int. J. Syst. Evol. Microbiol.">
        <title>Complete genome sequence of Corynebacterium casei LMG S-19264T (=DSM 44701T), isolated from a smear-ripened cheese.</title>
        <authorList>
            <consortium name="US DOE Joint Genome Institute (JGI-PGF)"/>
            <person name="Walter F."/>
            <person name="Albersmeier A."/>
            <person name="Kalinowski J."/>
            <person name="Ruckert C."/>
        </authorList>
    </citation>
    <scope>NUCLEOTIDE SEQUENCE</scope>
    <source>
        <strain evidence="6">CGMCC 1.15320</strain>
    </source>
</reference>
<evidence type="ECO:0000256" key="3">
    <source>
        <dbReference type="ARBA" id="ARBA00022729"/>
    </source>
</evidence>
<dbReference type="InterPro" id="IPR028081">
    <property type="entry name" value="Leu-bd"/>
</dbReference>
<keyword evidence="7" id="KW-1185">Reference proteome</keyword>
<dbReference type="SUPFAM" id="SSF53822">
    <property type="entry name" value="Periplasmic binding protein-like I"/>
    <property type="match status" value="1"/>
</dbReference>
<keyword evidence="2" id="KW-0813">Transport</keyword>
<dbReference type="Proteomes" id="UP000636264">
    <property type="component" value="Unassembled WGS sequence"/>
</dbReference>
<evidence type="ECO:0000313" key="7">
    <source>
        <dbReference type="Proteomes" id="UP000636264"/>
    </source>
</evidence>
<dbReference type="Gene3D" id="3.40.50.2300">
    <property type="match status" value="2"/>
</dbReference>
<keyword evidence="3" id="KW-0732">Signal</keyword>
<evidence type="ECO:0000256" key="1">
    <source>
        <dbReference type="ARBA" id="ARBA00010062"/>
    </source>
</evidence>
<dbReference type="PANTHER" id="PTHR30483">
    <property type="entry name" value="LEUCINE-SPECIFIC-BINDING PROTEIN"/>
    <property type="match status" value="1"/>
</dbReference>
<dbReference type="InterPro" id="IPR028082">
    <property type="entry name" value="Peripla_BP_I"/>
</dbReference>
<name>A0A916W800_9HYPH</name>
<dbReference type="RefSeq" id="WP_188722078.1">
    <property type="nucleotide sequence ID" value="NZ_BMIF01000010.1"/>
</dbReference>
<feature type="domain" description="Leucine-binding protein" evidence="5">
    <location>
        <begin position="30"/>
        <end position="374"/>
    </location>
</feature>
<dbReference type="GO" id="GO:0006865">
    <property type="term" value="P:amino acid transport"/>
    <property type="evidence" value="ECO:0007669"/>
    <property type="project" value="UniProtKB-KW"/>
</dbReference>
<dbReference type="Pfam" id="PF13458">
    <property type="entry name" value="Peripla_BP_6"/>
    <property type="match status" value="1"/>
</dbReference>
<dbReference type="InterPro" id="IPR051010">
    <property type="entry name" value="BCAA_transport"/>
</dbReference>
<keyword evidence="4" id="KW-0029">Amino-acid transport</keyword>
<evidence type="ECO:0000259" key="5">
    <source>
        <dbReference type="Pfam" id="PF13458"/>
    </source>
</evidence>
<evidence type="ECO:0000256" key="4">
    <source>
        <dbReference type="ARBA" id="ARBA00022970"/>
    </source>
</evidence>
<proteinExistence type="inferred from homology"/>
<comment type="similarity">
    <text evidence="1">Belongs to the leucine-binding protein family.</text>
</comment>
<evidence type="ECO:0000256" key="2">
    <source>
        <dbReference type="ARBA" id="ARBA00022448"/>
    </source>
</evidence>
<dbReference type="PANTHER" id="PTHR30483:SF37">
    <property type="entry name" value="ABC TRANSPORTER SUBSTRATE-BINDING PROTEIN"/>
    <property type="match status" value="1"/>
</dbReference>